<evidence type="ECO:0000313" key="3">
    <source>
        <dbReference type="Proteomes" id="UP000190080"/>
    </source>
</evidence>
<keyword evidence="1" id="KW-0812">Transmembrane</keyword>
<feature type="transmembrane region" description="Helical" evidence="1">
    <location>
        <begin position="12"/>
        <end position="29"/>
    </location>
</feature>
<keyword evidence="1" id="KW-1133">Transmembrane helix</keyword>
<comment type="caution">
    <text evidence="2">The sequence shown here is derived from an EMBL/GenBank/DDBJ whole genome shotgun (WGS) entry which is preliminary data.</text>
</comment>
<dbReference type="RefSeq" id="WP_079424435.1">
    <property type="nucleotide sequence ID" value="NZ_MZGV01000022.1"/>
</dbReference>
<name>A0A1V4IMY4_9CLOT</name>
<keyword evidence="1" id="KW-0472">Membrane</keyword>
<protein>
    <submittedName>
        <fullName evidence="2">YbbR-like protein</fullName>
    </submittedName>
</protein>
<dbReference type="PANTHER" id="PTHR37804:SF1">
    <property type="entry name" value="CDAA REGULATORY PROTEIN CDAR"/>
    <property type="match status" value="1"/>
</dbReference>
<gene>
    <name evidence="2" type="ORF">CLORY_22780</name>
</gene>
<sequence>MARLDNKKERRFLVKIVCFIASFILWLYVANTENPEVPKNISVPVEIENINSLSNVKLVLLQKNRYYTTIKVKGPVLEVNKLRASDFKLKADLSLYALKKGANYIPVEVVDQPDNVVITEPRSVTVQVNVDELVEKSVPIKVSIPVKEKYGFKTSDPVPKQTTAYVSGPSQYVKNVDHVAAKMKTQTAVGKDLEMNVPLKAYDAADRVVDGVEINPKNVDVVIPIKKVKTVPINIKTKGNISSSMELKSIISQPDKIAIYGSGRDIDNITSIDTEYIDLSSINGSKSLYAKLKLPDNVSTVSGQSTVKLILSVNSKRQKNVTSNILFQNLGKGLQYKANLTSISLVLIGPANLVDNISKSSIKCTVDLKNLKEGTYTIPVNVVVPNHIEMSSYTPKKIKVTITKVIATDTAKNSEDKPVVDNDEKQ</sequence>
<dbReference type="Gene3D" id="2.170.120.40">
    <property type="entry name" value="YbbR-like domain"/>
    <property type="match status" value="2"/>
</dbReference>
<dbReference type="PANTHER" id="PTHR37804">
    <property type="entry name" value="CDAA REGULATORY PROTEIN CDAR"/>
    <property type="match status" value="1"/>
</dbReference>
<dbReference type="Gene3D" id="2.170.120.30">
    <property type="match status" value="2"/>
</dbReference>
<keyword evidence="3" id="KW-1185">Reference proteome</keyword>
<dbReference type="AlphaFoldDB" id="A0A1V4IMY4"/>
<evidence type="ECO:0000313" key="2">
    <source>
        <dbReference type="EMBL" id="OPJ61412.1"/>
    </source>
</evidence>
<evidence type="ECO:0000256" key="1">
    <source>
        <dbReference type="SAM" id="Phobius"/>
    </source>
</evidence>
<dbReference type="InterPro" id="IPR012505">
    <property type="entry name" value="YbbR"/>
</dbReference>
<dbReference type="EMBL" id="MZGV01000022">
    <property type="protein sequence ID" value="OPJ61412.1"/>
    <property type="molecule type" value="Genomic_DNA"/>
</dbReference>
<proteinExistence type="predicted"/>
<dbReference type="OrthoDB" id="2111604at2"/>
<dbReference type="Proteomes" id="UP000190080">
    <property type="component" value="Unassembled WGS sequence"/>
</dbReference>
<dbReference type="InterPro" id="IPR053154">
    <property type="entry name" value="c-di-AMP_regulator"/>
</dbReference>
<dbReference type="STRING" id="1450648.CLORY_22780"/>
<reference evidence="2 3" key="1">
    <citation type="submission" date="2017-03" db="EMBL/GenBank/DDBJ databases">
        <title>Genome sequence of Clostridium oryzae DSM 28571.</title>
        <authorList>
            <person name="Poehlein A."/>
            <person name="Daniel R."/>
        </authorList>
    </citation>
    <scope>NUCLEOTIDE SEQUENCE [LARGE SCALE GENOMIC DNA]</scope>
    <source>
        <strain evidence="2 3">DSM 28571</strain>
    </source>
</reference>
<accession>A0A1V4IMY4</accession>
<organism evidence="2 3">
    <name type="scientific">Clostridium oryzae</name>
    <dbReference type="NCBI Taxonomy" id="1450648"/>
    <lineage>
        <taxon>Bacteria</taxon>
        <taxon>Bacillati</taxon>
        <taxon>Bacillota</taxon>
        <taxon>Clostridia</taxon>
        <taxon>Eubacteriales</taxon>
        <taxon>Clostridiaceae</taxon>
        <taxon>Clostridium</taxon>
    </lineage>
</organism>
<dbReference type="Pfam" id="PF07949">
    <property type="entry name" value="YbbR"/>
    <property type="match status" value="3"/>
</dbReference>